<evidence type="ECO:0000313" key="3">
    <source>
        <dbReference type="Proteomes" id="UP000290365"/>
    </source>
</evidence>
<proteinExistence type="predicted"/>
<dbReference type="Proteomes" id="UP000290365">
    <property type="component" value="Chromosome"/>
</dbReference>
<gene>
    <name evidence="2" type="ORF">EPA93_24085</name>
</gene>
<dbReference type="KEGG" id="kbs:EPA93_24085"/>
<dbReference type="EMBL" id="CP035758">
    <property type="protein sequence ID" value="QBD78893.1"/>
    <property type="molecule type" value="Genomic_DNA"/>
</dbReference>
<accession>A0A4P6JU89</accession>
<dbReference type="AlphaFoldDB" id="A0A4P6JU89"/>
<evidence type="ECO:0000256" key="1">
    <source>
        <dbReference type="SAM" id="MobiDB-lite"/>
    </source>
</evidence>
<evidence type="ECO:0008006" key="4">
    <source>
        <dbReference type="Google" id="ProtNLM"/>
    </source>
</evidence>
<evidence type="ECO:0000313" key="2">
    <source>
        <dbReference type="EMBL" id="QBD78893.1"/>
    </source>
</evidence>
<protein>
    <recommendedName>
        <fullName evidence="4">Plasmid stabilization protein</fullName>
    </recommendedName>
</protein>
<feature type="region of interest" description="Disordered" evidence="1">
    <location>
        <begin position="1"/>
        <end position="36"/>
    </location>
</feature>
<dbReference type="OrthoDB" id="166732at2"/>
<feature type="compositionally biased region" description="Basic and acidic residues" evidence="1">
    <location>
        <begin position="14"/>
        <end position="36"/>
    </location>
</feature>
<sequence length="59" mass="6860">MPDDKKKKPLKGVSNKEERQYEHIKASAEESGRYGDRAEEVAARTVMKQHKEKHHKKGE</sequence>
<name>A0A4P6JU89_KTERU</name>
<keyword evidence="3" id="KW-1185">Reference proteome</keyword>
<reference evidence="2 3" key="1">
    <citation type="submission" date="2019-01" db="EMBL/GenBank/DDBJ databases">
        <title>Ktedonosporobacter rubrisoli SCAWS-G2.</title>
        <authorList>
            <person name="Huang Y."/>
            <person name="Yan B."/>
        </authorList>
    </citation>
    <scope>NUCLEOTIDE SEQUENCE [LARGE SCALE GENOMIC DNA]</scope>
    <source>
        <strain evidence="2 3">SCAWS-G2</strain>
    </source>
</reference>
<dbReference type="RefSeq" id="WP_129889946.1">
    <property type="nucleotide sequence ID" value="NZ_CP035758.1"/>
</dbReference>
<organism evidence="2 3">
    <name type="scientific">Ktedonosporobacter rubrisoli</name>
    <dbReference type="NCBI Taxonomy" id="2509675"/>
    <lineage>
        <taxon>Bacteria</taxon>
        <taxon>Bacillati</taxon>
        <taxon>Chloroflexota</taxon>
        <taxon>Ktedonobacteria</taxon>
        <taxon>Ktedonobacterales</taxon>
        <taxon>Ktedonosporobacteraceae</taxon>
        <taxon>Ktedonosporobacter</taxon>
    </lineage>
</organism>